<proteinExistence type="predicted"/>
<keyword evidence="2" id="KW-0472">Membrane</keyword>
<keyword evidence="4" id="KW-1185">Reference proteome</keyword>
<dbReference type="PATRIC" id="fig|1107882.3.peg.872"/>
<dbReference type="Proteomes" id="UP000003250">
    <property type="component" value="Unassembled WGS sequence"/>
</dbReference>
<protein>
    <submittedName>
        <fullName evidence="3">Uncharacterized protein</fullName>
    </submittedName>
</protein>
<keyword evidence="2" id="KW-0812">Transmembrane</keyword>
<reference evidence="3 4" key="1">
    <citation type="journal article" date="2012" name="J. Bacteriol.">
        <title>Draft Genome Sequence of Mesorhizobium alhagi CCNWXJ12-2T, a Novel Salt-Resistant Species Isolated from the Desert of Northwestern China.</title>
        <authorList>
            <person name="Zhou M."/>
            <person name="Chen W."/>
            <person name="Chen H."/>
            <person name="Wei G."/>
        </authorList>
    </citation>
    <scope>NUCLEOTIDE SEQUENCE [LARGE SCALE GENOMIC DNA]</scope>
    <source>
        <strain evidence="3 4">CCNWXJ12-2</strain>
    </source>
</reference>
<keyword evidence="2" id="KW-1133">Transmembrane helix</keyword>
<accession>H0HL72</accession>
<evidence type="ECO:0000256" key="1">
    <source>
        <dbReference type="SAM" id="MobiDB-lite"/>
    </source>
</evidence>
<feature type="transmembrane region" description="Helical" evidence="2">
    <location>
        <begin position="55"/>
        <end position="76"/>
    </location>
</feature>
<name>H0HL72_9HYPH</name>
<organism evidence="3 4">
    <name type="scientific">Mesorhizobium alhagi CCNWXJ12-2</name>
    <dbReference type="NCBI Taxonomy" id="1107882"/>
    <lineage>
        <taxon>Bacteria</taxon>
        <taxon>Pseudomonadati</taxon>
        <taxon>Pseudomonadota</taxon>
        <taxon>Alphaproteobacteria</taxon>
        <taxon>Hyphomicrobiales</taxon>
        <taxon>Phyllobacteriaceae</taxon>
        <taxon>Allomesorhizobium</taxon>
    </lineage>
</organism>
<dbReference type="EMBL" id="AHAM01000030">
    <property type="protein sequence ID" value="EHK58556.1"/>
    <property type="molecule type" value="Genomic_DNA"/>
</dbReference>
<evidence type="ECO:0000256" key="2">
    <source>
        <dbReference type="SAM" id="Phobius"/>
    </source>
</evidence>
<feature type="region of interest" description="Disordered" evidence="1">
    <location>
        <begin position="1"/>
        <end position="49"/>
    </location>
</feature>
<sequence length="151" mass="14904">MANPSRIPDPRQNDPDNPSTPVGADPLSSDPRLNPANSQDPRVVDNRNVVQSRGAGSGVLIAAVVLVLAVIAYFVFAPGTDTAMTPGADTTTTEPATPAPEGTAPETPAPDAAAPAPDATAPADPATPAPDATAPAEPAPAPAEPAPAPAQ</sequence>
<gene>
    <name evidence="3" type="ORF">MAXJ12_04414</name>
</gene>
<evidence type="ECO:0000313" key="3">
    <source>
        <dbReference type="EMBL" id="EHK58556.1"/>
    </source>
</evidence>
<feature type="compositionally biased region" description="Low complexity" evidence="1">
    <location>
        <begin position="80"/>
        <end position="136"/>
    </location>
</feature>
<dbReference type="AlphaFoldDB" id="H0HL72"/>
<evidence type="ECO:0000313" key="4">
    <source>
        <dbReference type="Proteomes" id="UP000003250"/>
    </source>
</evidence>
<dbReference type="RefSeq" id="WP_008834534.1">
    <property type="nucleotide sequence ID" value="NZ_AHAM01000030.1"/>
</dbReference>
<feature type="compositionally biased region" description="Pro residues" evidence="1">
    <location>
        <begin position="137"/>
        <end position="151"/>
    </location>
</feature>
<feature type="region of interest" description="Disordered" evidence="1">
    <location>
        <begin position="80"/>
        <end position="151"/>
    </location>
</feature>